<accession>A0A367VG33</accession>
<feature type="transmembrane region" description="Helical" evidence="2">
    <location>
        <begin position="5"/>
        <end position="23"/>
    </location>
</feature>
<feature type="compositionally biased region" description="Basic and acidic residues" evidence="1">
    <location>
        <begin position="176"/>
        <end position="186"/>
    </location>
</feature>
<feature type="transmembrane region" description="Helical" evidence="2">
    <location>
        <begin position="29"/>
        <end position="49"/>
    </location>
</feature>
<dbReference type="EMBL" id="JPWB01000002">
    <property type="protein sequence ID" value="RCK24157.1"/>
    <property type="molecule type" value="Genomic_DNA"/>
</dbReference>
<protein>
    <submittedName>
        <fullName evidence="3">Exclusion suppressor FxsA</fullName>
    </submittedName>
</protein>
<dbReference type="InterPro" id="IPR007313">
    <property type="entry name" value="FxsA"/>
</dbReference>
<keyword evidence="2" id="KW-0812">Transmembrane</keyword>
<evidence type="ECO:0000313" key="3">
    <source>
        <dbReference type="EMBL" id="RCK24157.1"/>
    </source>
</evidence>
<comment type="caution">
    <text evidence="3">The sequence shown here is derived from an EMBL/GenBank/DDBJ whole genome shotgun (WGS) entry which is preliminary data.</text>
</comment>
<sequence>MGFYFLAIFVAMPIIEIAVFIQAGELIGLWPTIGVVVLTAIIGTSLMRAQGLQTLAKAQSQMDQGEMPIGAMFDGICILVAGVLLLTPGFVTDTFGFLLLVPPLRQLIGAKVIMKLVQSGNIRTNFGGGGFDGGPRGPGGPHGPGRGPSGGAGPGGAAGSRSRGSGPIIDGDFEDVSPHDPSRDPSNDTGSDDTSETPRNLPPKDETHNETR</sequence>
<feature type="compositionally biased region" description="Gly residues" evidence="1">
    <location>
        <begin position="127"/>
        <end position="158"/>
    </location>
</feature>
<dbReference type="NCBIfam" id="NF008528">
    <property type="entry name" value="PRK11463.1-2"/>
    <property type="match status" value="1"/>
</dbReference>
<evidence type="ECO:0000256" key="2">
    <source>
        <dbReference type="SAM" id="Phobius"/>
    </source>
</evidence>
<keyword evidence="2" id="KW-1133">Transmembrane helix</keyword>
<gene>
    <name evidence="3" type="ORF">TH6_05450</name>
</gene>
<dbReference type="PANTHER" id="PTHR35335">
    <property type="entry name" value="UPF0716 PROTEIN FXSA"/>
    <property type="match status" value="1"/>
</dbReference>
<keyword evidence="2" id="KW-0472">Membrane</keyword>
<feature type="compositionally biased region" description="Basic and acidic residues" evidence="1">
    <location>
        <begin position="202"/>
        <end position="212"/>
    </location>
</feature>
<dbReference type="GO" id="GO:0016020">
    <property type="term" value="C:membrane"/>
    <property type="evidence" value="ECO:0007669"/>
    <property type="project" value="InterPro"/>
</dbReference>
<reference evidence="3 4" key="1">
    <citation type="submission" date="2014-07" db="EMBL/GenBank/DDBJ databases">
        <title>Draft genome sequence of Thalassospira profundimaris R8-17.</title>
        <authorList>
            <person name="Lai Q."/>
            <person name="Shao Z."/>
        </authorList>
    </citation>
    <scope>NUCLEOTIDE SEQUENCE [LARGE SCALE GENOMIC DNA]</scope>
    <source>
        <strain evidence="3 4">R8-17</strain>
    </source>
</reference>
<dbReference type="Pfam" id="PF04186">
    <property type="entry name" value="FxsA"/>
    <property type="match status" value="1"/>
</dbReference>
<proteinExistence type="predicted"/>
<organism evidence="3 4">
    <name type="scientific">Thalassospira profundimaris</name>
    <dbReference type="NCBI Taxonomy" id="502049"/>
    <lineage>
        <taxon>Bacteria</taxon>
        <taxon>Pseudomonadati</taxon>
        <taxon>Pseudomonadota</taxon>
        <taxon>Alphaproteobacteria</taxon>
        <taxon>Rhodospirillales</taxon>
        <taxon>Thalassospiraceae</taxon>
        <taxon>Thalassospira</taxon>
    </lineage>
</organism>
<evidence type="ECO:0000313" key="4">
    <source>
        <dbReference type="Proteomes" id="UP000253061"/>
    </source>
</evidence>
<evidence type="ECO:0000256" key="1">
    <source>
        <dbReference type="SAM" id="MobiDB-lite"/>
    </source>
</evidence>
<name>A0A367VG33_9PROT</name>
<dbReference type="AlphaFoldDB" id="A0A367VG33"/>
<dbReference type="RefSeq" id="WP_062957078.1">
    <property type="nucleotide sequence ID" value="NZ_JPWB01000002.1"/>
</dbReference>
<dbReference type="Proteomes" id="UP000253061">
    <property type="component" value="Unassembled WGS sequence"/>
</dbReference>
<feature type="transmembrane region" description="Helical" evidence="2">
    <location>
        <begin position="69"/>
        <end position="91"/>
    </location>
</feature>
<feature type="region of interest" description="Disordered" evidence="1">
    <location>
        <begin position="127"/>
        <end position="212"/>
    </location>
</feature>
<dbReference type="PANTHER" id="PTHR35335:SF1">
    <property type="entry name" value="UPF0716 PROTEIN FXSA"/>
    <property type="match status" value="1"/>
</dbReference>